<sequence length="119" mass="13236">MIYMGYSLKTPTTVEHSPAYPSRPGRIARHSSPAPSTFDLDSAVERAKGNFKPGSDIDLTLHGPDLTQKLCNNIAEALDDLLLPYRIDLSVFANLQHPELEAQIQRVGVVFFERDGRDL</sequence>
<dbReference type="EMBL" id="AP024238">
    <property type="protein sequence ID" value="BCO25951.1"/>
    <property type="molecule type" value="Genomic_DNA"/>
</dbReference>
<evidence type="ECO:0000313" key="4">
    <source>
        <dbReference type="Proteomes" id="UP000824366"/>
    </source>
</evidence>
<protein>
    <recommendedName>
        <fullName evidence="2">Polymerase beta nucleotidyltransferase domain-containing protein</fullName>
    </recommendedName>
</protein>
<gene>
    <name evidence="3" type="ORF">MIZ03_0830</name>
</gene>
<dbReference type="CDD" id="cd05403">
    <property type="entry name" value="NT_KNTase_like"/>
    <property type="match status" value="1"/>
</dbReference>
<feature type="domain" description="Polymerase beta nucleotidyltransferase" evidence="2">
    <location>
        <begin position="46"/>
        <end position="115"/>
    </location>
</feature>
<proteinExistence type="predicted"/>
<feature type="region of interest" description="Disordered" evidence="1">
    <location>
        <begin position="13"/>
        <end position="36"/>
    </location>
</feature>
<name>A0ABN6D5A1_9BURK</name>
<keyword evidence="4" id="KW-1185">Reference proteome</keyword>
<dbReference type="Pfam" id="PF18765">
    <property type="entry name" value="Polbeta"/>
    <property type="match status" value="1"/>
</dbReference>
<evidence type="ECO:0000256" key="1">
    <source>
        <dbReference type="SAM" id="MobiDB-lite"/>
    </source>
</evidence>
<reference evidence="3 4" key="1">
    <citation type="journal article" date="2021" name="Microbiol. Spectr.">
        <title>A Single Bacterium Capable of Oxidation and Reduction of Iron at Circumneutral pH.</title>
        <authorList>
            <person name="Kato S."/>
            <person name="Ohkuma M."/>
        </authorList>
    </citation>
    <scope>NUCLEOTIDE SEQUENCE [LARGE SCALE GENOMIC DNA]</scope>
    <source>
        <strain evidence="3 4">MIZ03</strain>
    </source>
</reference>
<dbReference type="InterPro" id="IPR041633">
    <property type="entry name" value="Polbeta"/>
</dbReference>
<dbReference type="SUPFAM" id="SSF81301">
    <property type="entry name" value="Nucleotidyltransferase"/>
    <property type="match status" value="1"/>
</dbReference>
<evidence type="ECO:0000313" key="3">
    <source>
        <dbReference type="EMBL" id="BCO25951.1"/>
    </source>
</evidence>
<dbReference type="RefSeq" id="WP_223908605.1">
    <property type="nucleotide sequence ID" value="NZ_AP024238.1"/>
</dbReference>
<dbReference type="InterPro" id="IPR043519">
    <property type="entry name" value="NT_sf"/>
</dbReference>
<accession>A0ABN6D5A1</accession>
<dbReference type="Proteomes" id="UP000824366">
    <property type="component" value="Chromosome"/>
</dbReference>
<organism evidence="3 4">
    <name type="scientific">Rhodoferax lithotrophicus</name>
    <dbReference type="NCBI Taxonomy" id="2798804"/>
    <lineage>
        <taxon>Bacteria</taxon>
        <taxon>Pseudomonadati</taxon>
        <taxon>Pseudomonadota</taxon>
        <taxon>Betaproteobacteria</taxon>
        <taxon>Burkholderiales</taxon>
        <taxon>Comamonadaceae</taxon>
        <taxon>Rhodoferax</taxon>
    </lineage>
</organism>
<dbReference type="Gene3D" id="3.30.460.10">
    <property type="entry name" value="Beta Polymerase, domain 2"/>
    <property type="match status" value="1"/>
</dbReference>
<evidence type="ECO:0000259" key="2">
    <source>
        <dbReference type="Pfam" id="PF18765"/>
    </source>
</evidence>